<dbReference type="OrthoDB" id="9783154at2"/>
<keyword evidence="6" id="KW-0106">Calcium</keyword>
<name>A6DN03_9BACT</name>
<evidence type="ECO:0000259" key="9">
    <source>
        <dbReference type="Pfam" id="PF00884"/>
    </source>
</evidence>
<comment type="caution">
    <text evidence="10">The sequence shown here is derived from an EMBL/GenBank/DDBJ whole genome shotgun (WGS) entry which is preliminary data.</text>
</comment>
<dbReference type="Gene3D" id="3.40.720.10">
    <property type="entry name" value="Alkaline Phosphatase, subunit A"/>
    <property type="match status" value="1"/>
</dbReference>
<keyword evidence="5" id="KW-0378">Hydrolase</keyword>
<evidence type="ECO:0000256" key="4">
    <source>
        <dbReference type="ARBA" id="ARBA00022729"/>
    </source>
</evidence>
<dbReference type="EMBL" id="ABCK01000012">
    <property type="protein sequence ID" value="EDM27039.1"/>
    <property type="molecule type" value="Genomic_DNA"/>
</dbReference>
<gene>
    <name evidence="10" type="ORF">LNTAR_07339</name>
</gene>
<protein>
    <submittedName>
        <fullName evidence="10">N-acetyl-galactosamine-6-sulfatase (GALNS)</fullName>
    </submittedName>
</protein>
<organism evidence="10 11">
    <name type="scientific">Lentisphaera araneosa HTCC2155</name>
    <dbReference type="NCBI Taxonomy" id="313628"/>
    <lineage>
        <taxon>Bacteria</taxon>
        <taxon>Pseudomonadati</taxon>
        <taxon>Lentisphaerota</taxon>
        <taxon>Lentisphaeria</taxon>
        <taxon>Lentisphaerales</taxon>
        <taxon>Lentisphaeraceae</taxon>
        <taxon>Lentisphaera</taxon>
    </lineage>
</organism>
<evidence type="ECO:0000256" key="7">
    <source>
        <dbReference type="SAM" id="MobiDB-lite"/>
    </source>
</evidence>
<dbReference type="RefSeq" id="WP_007279246.1">
    <property type="nucleotide sequence ID" value="NZ_ABCK01000012.1"/>
</dbReference>
<keyword evidence="11" id="KW-1185">Reference proteome</keyword>
<dbReference type="InterPro" id="IPR024607">
    <property type="entry name" value="Sulfatase_CS"/>
</dbReference>
<dbReference type="Proteomes" id="UP000004947">
    <property type="component" value="Unassembled WGS sequence"/>
</dbReference>
<proteinExistence type="inferred from homology"/>
<accession>A6DN03</accession>
<keyword evidence="4 8" id="KW-0732">Signal</keyword>
<dbReference type="Gene3D" id="3.30.1120.10">
    <property type="match status" value="1"/>
</dbReference>
<evidence type="ECO:0000256" key="1">
    <source>
        <dbReference type="ARBA" id="ARBA00001913"/>
    </source>
</evidence>
<dbReference type="PANTHER" id="PTHR42693">
    <property type="entry name" value="ARYLSULFATASE FAMILY MEMBER"/>
    <property type="match status" value="1"/>
</dbReference>
<evidence type="ECO:0000256" key="6">
    <source>
        <dbReference type="ARBA" id="ARBA00022837"/>
    </source>
</evidence>
<dbReference type="CDD" id="cd16144">
    <property type="entry name" value="ARS_like"/>
    <property type="match status" value="1"/>
</dbReference>
<sequence length="512" mass="56986">MKRLLSFLLLGVAANSFLASLDLAADQSSKQPNIIFILADDLGWSDTSLYGTTKLYQTPNIERLAKRGMTFSRAYSDSPLCSPTRASILTGQIPLRHGSTRPEHHTKAVRMAPTYKNNTPASNKVISVNTATRLDNKLPTLGKLIKNAGYTTGHFGKWHLGPKPYSPLEHGFDVDIPNHPGPGPAGSYVAPWRFKNFKANSPKEHIEDRMAEEAIAWMKSVKDKGPFFMNYWMFSVHGPWNAKQDLVEKYKKLIQPGDRQQSAIYAAMIESMDDAVGSLLNAVDEAGIADETVIIFVSDNGGNMYSKIDGVFPTDNYPLRGGKASMCEGGIRVPCVISWPGVTQDETRSEELIQTSDFYPTILNQLGIEIPVDHKVDGIDISPALAGKKLNRKGIVNYFPFPAMVPDWVPSSISLHSGDWKLLRLFHQGENGAHAYNLYNLAEDIGEKNDLADKYPERVKEMDRIIEAVIQDTGGLVPKPNPNFDPAQYRPQQIGKPTEEFMKKHWKTSKKK</sequence>
<dbReference type="GO" id="GO:0046872">
    <property type="term" value="F:metal ion binding"/>
    <property type="evidence" value="ECO:0007669"/>
    <property type="project" value="UniProtKB-KW"/>
</dbReference>
<keyword evidence="3" id="KW-0479">Metal-binding</keyword>
<dbReference type="PANTHER" id="PTHR42693:SF42">
    <property type="entry name" value="ARYLSULFATASE G"/>
    <property type="match status" value="1"/>
</dbReference>
<dbReference type="eggNOG" id="COG3119">
    <property type="taxonomic scope" value="Bacteria"/>
</dbReference>
<comment type="cofactor">
    <cofactor evidence="1">
        <name>Ca(2+)</name>
        <dbReference type="ChEBI" id="CHEBI:29108"/>
    </cofactor>
</comment>
<dbReference type="SUPFAM" id="SSF53649">
    <property type="entry name" value="Alkaline phosphatase-like"/>
    <property type="match status" value="1"/>
</dbReference>
<dbReference type="GO" id="GO:0004065">
    <property type="term" value="F:arylsulfatase activity"/>
    <property type="evidence" value="ECO:0007669"/>
    <property type="project" value="TreeGrafter"/>
</dbReference>
<evidence type="ECO:0000256" key="2">
    <source>
        <dbReference type="ARBA" id="ARBA00008779"/>
    </source>
</evidence>
<feature type="signal peptide" evidence="8">
    <location>
        <begin position="1"/>
        <end position="24"/>
    </location>
</feature>
<evidence type="ECO:0000256" key="8">
    <source>
        <dbReference type="SAM" id="SignalP"/>
    </source>
</evidence>
<feature type="region of interest" description="Disordered" evidence="7">
    <location>
        <begin position="476"/>
        <end position="512"/>
    </location>
</feature>
<evidence type="ECO:0000256" key="3">
    <source>
        <dbReference type="ARBA" id="ARBA00022723"/>
    </source>
</evidence>
<dbReference type="PROSITE" id="PS00523">
    <property type="entry name" value="SULFATASE_1"/>
    <property type="match status" value="1"/>
</dbReference>
<dbReference type="InterPro" id="IPR050738">
    <property type="entry name" value="Sulfatase"/>
</dbReference>
<dbReference type="Pfam" id="PF00884">
    <property type="entry name" value="Sulfatase"/>
    <property type="match status" value="1"/>
</dbReference>
<evidence type="ECO:0000313" key="11">
    <source>
        <dbReference type="Proteomes" id="UP000004947"/>
    </source>
</evidence>
<feature type="domain" description="Sulfatase N-terminal" evidence="9">
    <location>
        <begin position="32"/>
        <end position="368"/>
    </location>
</feature>
<dbReference type="STRING" id="313628.LNTAR_07339"/>
<evidence type="ECO:0000256" key="5">
    <source>
        <dbReference type="ARBA" id="ARBA00022801"/>
    </source>
</evidence>
<reference evidence="10 11" key="1">
    <citation type="journal article" date="2010" name="J. Bacteriol.">
        <title>Genome sequence of Lentisphaera araneosa HTCC2155T, the type species of the order Lentisphaerales in the phylum Lentisphaerae.</title>
        <authorList>
            <person name="Thrash J.C."/>
            <person name="Cho J.C."/>
            <person name="Vergin K.L."/>
            <person name="Morris R.M."/>
            <person name="Giovannoni S.J."/>
        </authorList>
    </citation>
    <scope>NUCLEOTIDE SEQUENCE [LARGE SCALE GENOMIC DNA]</scope>
    <source>
        <strain evidence="10 11">HTCC2155</strain>
    </source>
</reference>
<comment type="similarity">
    <text evidence="2">Belongs to the sulfatase family.</text>
</comment>
<evidence type="ECO:0000313" key="10">
    <source>
        <dbReference type="EMBL" id="EDM27039.1"/>
    </source>
</evidence>
<dbReference type="InterPro" id="IPR000917">
    <property type="entry name" value="Sulfatase_N"/>
</dbReference>
<feature type="chain" id="PRO_5002694569" evidence="8">
    <location>
        <begin position="25"/>
        <end position="512"/>
    </location>
</feature>
<dbReference type="InterPro" id="IPR017850">
    <property type="entry name" value="Alkaline_phosphatase_core_sf"/>
</dbReference>
<dbReference type="AlphaFoldDB" id="A6DN03"/>